<dbReference type="EMBL" id="CP061539">
    <property type="protein sequence ID" value="QNV37550.1"/>
    <property type="molecule type" value="Genomic_DNA"/>
</dbReference>
<evidence type="ECO:0000313" key="2">
    <source>
        <dbReference type="Proteomes" id="UP000516404"/>
    </source>
</evidence>
<accession>A0A7H2BD04</accession>
<keyword evidence="2" id="KW-1185">Reference proteome</keyword>
<organism evidence="1 2">
    <name type="scientific">Rothia terrae</name>
    <dbReference type="NCBI Taxonomy" id="396015"/>
    <lineage>
        <taxon>Bacteria</taxon>
        <taxon>Bacillati</taxon>
        <taxon>Actinomycetota</taxon>
        <taxon>Actinomycetes</taxon>
        <taxon>Micrococcales</taxon>
        <taxon>Micrococcaceae</taxon>
        <taxon>Rothia</taxon>
    </lineage>
</organism>
<name>A0A7H2BD04_9MICC</name>
<protein>
    <submittedName>
        <fullName evidence="1">Uncharacterized protein</fullName>
    </submittedName>
</protein>
<gene>
    <name evidence="1" type="ORF">IDM49_10100</name>
</gene>
<reference evidence="1 2" key="1">
    <citation type="submission" date="2020-09" db="EMBL/GenBank/DDBJ databases">
        <title>Investigation of environmental microbes.</title>
        <authorList>
            <person name="Ou Y."/>
            <person name="Kang Q."/>
        </authorList>
    </citation>
    <scope>NUCLEOTIDE SEQUENCE [LARGE SCALE GENOMIC DNA]</scope>
    <source>
        <strain evidence="1 2">KJZ-14</strain>
    </source>
</reference>
<dbReference type="KEGG" id="rter:IDM49_10100"/>
<dbReference type="GeneID" id="96624590"/>
<dbReference type="AlphaFoldDB" id="A0A7H2BD04"/>
<dbReference type="Proteomes" id="UP000516404">
    <property type="component" value="Chromosome"/>
</dbReference>
<sequence>MLLSSFDADRLSRAYTPVFRLVSAAPQQLTAQLWEVFNAGVYVGMVQQEIIDQQALEERAEQIAQVECETVPVFVADPQNLIPGFDDVKKVTA</sequence>
<dbReference type="RefSeq" id="WP_190724411.1">
    <property type="nucleotide sequence ID" value="NZ_CP061539.1"/>
</dbReference>
<proteinExistence type="predicted"/>
<evidence type="ECO:0000313" key="1">
    <source>
        <dbReference type="EMBL" id="QNV37550.1"/>
    </source>
</evidence>